<dbReference type="GeneID" id="42004657"/>
<evidence type="ECO:0000256" key="11">
    <source>
        <dbReference type="RuleBase" id="RU367005"/>
    </source>
</evidence>
<comment type="function">
    <text evidence="11">Subunit e, of the mitochondrial membrane ATP synthase complex (F(1)F(0) ATP synthase or Complex V) that produces ATP from ADP in the presence of a proton gradient across the membrane which is generated by electron transport complexes of the respiratory chain. ATP synthase complex consist of a soluble F(1) head domain - the catalytic core - and a membrane F(1) domain - the membrane proton channel. These two domains are linked by a central stalk rotating inside the F(1) region and a stationary peripheral stalk. During catalysis, ATP synthesis in the catalytic domain of F(1) is coupled via a rotary mechanism of the central stalk subunits to proton translocation. In vivo, can only synthesize ATP although its ATP hydrolase activity can be activated artificially in vitro. Part of the complex F(0) domain.</text>
</comment>
<dbReference type="OrthoDB" id="2125027at2759"/>
<evidence type="ECO:0000256" key="7">
    <source>
        <dbReference type="ARBA" id="ARBA00023065"/>
    </source>
</evidence>
<accession>A0A507C6T5</accession>
<evidence type="ECO:0000256" key="10">
    <source>
        <dbReference type="ARBA" id="ARBA00023310"/>
    </source>
</evidence>
<comment type="similarity">
    <text evidence="2 11">Belongs to the ATPase e subunit family.</text>
</comment>
<dbReference type="Pfam" id="PF05680">
    <property type="entry name" value="ATP-synt_E"/>
    <property type="match status" value="1"/>
</dbReference>
<keyword evidence="14" id="KW-1185">Reference proteome</keyword>
<evidence type="ECO:0000256" key="12">
    <source>
        <dbReference type="SAM" id="Coils"/>
    </source>
</evidence>
<dbReference type="GO" id="GO:0015078">
    <property type="term" value="F:proton transmembrane transporter activity"/>
    <property type="evidence" value="ECO:0007669"/>
    <property type="project" value="InterPro"/>
</dbReference>
<evidence type="ECO:0000256" key="8">
    <source>
        <dbReference type="ARBA" id="ARBA00023128"/>
    </source>
</evidence>
<dbReference type="RefSeq" id="XP_031024681.1">
    <property type="nucleotide sequence ID" value="XM_031169360.1"/>
</dbReference>
<dbReference type="GO" id="GO:0005743">
    <property type="term" value="C:mitochondrial inner membrane"/>
    <property type="evidence" value="ECO:0007669"/>
    <property type="project" value="UniProtKB-SubCell"/>
</dbReference>
<proteinExistence type="inferred from homology"/>
<evidence type="ECO:0000256" key="3">
    <source>
        <dbReference type="ARBA" id="ARBA00022448"/>
    </source>
</evidence>
<keyword evidence="8 11" id="KW-0496">Mitochondrion</keyword>
<dbReference type="EMBL" id="QEAO01000018">
    <property type="protein sequence ID" value="TPX33764.1"/>
    <property type="molecule type" value="Genomic_DNA"/>
</dbReference>
<dbReference type="InterPro" id="IPR008386">
    <property type="entry name" value="ATP_synth_F0_esu_mt"/>
</dbReference>
<keyword evidence="10 11" id="KW-0066">ATP synthesis</keyword>
<evidence type="ECO:0000256" key="5">
    <source>
        <dbReference type="ARBA" id="ARBA00022781"/>
    </source>
</evidence>
<evidence type="ECO:0000256" key="1">
    <source>
        <dbReference type="ARBA" id="ARBA00004273"/>
    </source>
</evidence>
<evidence type="ECO:0000256" key="2">
    <source>
        <dbReference type="ARBA" id="ARBA00007333"/>
    </source>
</evidence>
<evidence type="ECO:0000256" key="9">
    <source>
        <dbReference type="ARBA" id="ARBA00023136"/>
    </source>
</evidence>
<evidence type="ECO:0000256" key="4">
    <source>
        <dbReference type="ARBA" id="ARBA00022547"/>
    </source>
</evidence>
<gene>
    <name evidence="13" type="ORF">SmJEL517_g03432</name>
</gene>
<dbReference type="GO" id="GO:0045259">
    <property type="term" value="C:proton-transporting ATP synthase complex"/>
    <property type="evidence" value="ECO:0007669"/>
    <property type="project" value="UniProtKB-UniRule"/>
</dbReference>
<name>A0A507C6T5_9FUNG</name>
<dbReference type="GO" id="GO:0015986">
    <property type="term" value="P:proton motive force-driven ATP synthesis"/>
    <property type="evidence" value="ECO:0007669"/>
    <property type="project" value="InterPro"/>
</dbReference>
<feature type="coiled-coil region" evidence="12">
    <location>
        <begin position="37"/>
        <end position="65"/>
    </location>
</feature>
<keyword evidence="4 11" id="KW-0138">CF(0)</keyword>
<dbReference type="AlphaFoldDB" id="A0A507C6T5"/>
<sequence length="108" mass="12482">MASIVNYASVNYLRFGALGLGLYWGLSRQGSLTEFVKKRHEAEHKAHQDELVDEARQAYEHAENRRMSELALKDGVISDPDSYRFNAERWLNWTLAYYEGSKTAEPKK</sequence>
<dbReference type="Proteomes" id="UP000319731">
    <property type="component" value="Unassembled WGS sequence"/>
</dbReference>
<reference evidence="13 14" key="1">
    <citation type="journal article" date="2019" name="Sci. Rep.">
        <title>Comparative genomics of chytrid fungi reveal insights into the obligate biotrophic and pathogenic lifestyle of Synchytrium endobioticum.</title>
        <authorList>
            <person name="van de Vossenberg B.T.L.H."/>
            <person name="Warris S."/>
            <person name="Nguyen H.D.T."/>
            <person name="van Gent-Pelzer M.P.E."/>
            <person name="Joly D.L."/>
            <person name="van de Geest H.C."/>
            <person name="Bonants P.J.M."/>
            <person name="Smith D.S."/>
            <person name="Levesque C.A."/>
            <person name="van der Lee T.A.J."/>
        </authorList>
    </citation>
    <scope>NUCLEOTIDE SEQUENCE [LARGE SCALE GENOMIC DNA]</scope>
    <source>
        <strain evidence="13 14">JEL517</strain>
    </source>
</reference>
<keyword evidence="6 11" id="KW-0999">Mitochondrion inner membrane</keyword>
<keyword evidence="12" id="KW-0175">Coiled coil</keyword>
<evidence type="ECO:0000256" key="6">
    <source>
        <dbReference type="ARBA" id="ARBA00022792"/>
    </source>
</evidence>
<evidence type="ECO:0000313" key="13">
    <source>
        <dbReference type="EMBL" id="TPX33764.1"/>
    </source>
</evidence>
<comment type="subcellular location">
    <subcellularLocation>
        <location evidence="1 11">Mitochondrion inner membrane</location>
    </subcellularLocation>
</comment>
<protein>
    <recommendedName>
        <fullName evidence="11">ATP synthase F(0) complex subunit e, mitochondrial</fullName>
    </recommendedName>
</protein>
<keyword evidence="7 11" id="KW-0406">Ion transport</keyword>
<evidence type="ECO:0000313" key="14">
    <source>
        <dbReference type="Proteomes" id="UP000319731"/>
    </source>
</evidence>
<keyword evidence="9" id="KW-0472">Membrane</keyword>
<keyword evidence="3 11" id="KW-0813">Transport</keyword>
<comment type="caution">
    <text evidence="13">The sequence shown here is derived from an EMBL/GenBank/DDBJ whole genome shotgun (WGS) entry which is preliminary data.</text>
</comment>
<organism evidence="13 14">
    <name type="scientific">Synchytrium microbalum</name>
    <dbReference type="NCBI Taxonomy" id="1806994"/>
    <lineage>
        <taxon>Eukaryota</taxon>
        <taxon>Fungi</taxon>
        <taxon>Fungi incertae sedis</taxon>
        <taxon>Chytridiomycota</taxon>
        <taxon>Chytridiomycota incertae sedis</taxon>
        <taxon>Chytridiomycetes</taxon>
        <taxon>Synchytriales</taxon>
        <taxon>Synchytriaceae</taxon>
        <taxon>Synchytrium</taxon>
    </lineage>
</organism>
<comment type="subunit">
    <text evidence="11">F-type ATPases have 2 components, CF(1) - the catalytic core - and CF(0) - the membrane proton channel. CF(1) and CF(0) have multiple subunits.</text>
</comment>
<keyword evidence="5 11" id="KW-0375">Hydrogen ion transport</keyword>